<keyword evidence="2" id="KW-1185">Reference proteome</keyword>
<comment type="caution">
    <text evidence="1">The sequence shown here is derived from an EMBL/GenBank/DDBJ whole genome shotgun (WGS) entry which is preliminary data.</text>
</comment>
<evidence type="ECO:0000313" key="1">
    <source>
        <dbReference type="EMBL" id="GEO20320.1"/>
    </source>
</evidence>
<dbReference type="Proteomes" id="UP000321301">
    <property type="component" value="Unassembled WGS sequence"/>
</dbReference>
<dbReference type="AlphaFoldDB" id="A0A512C828"/>
<gene>
    <name evidence="1" type="ORF">CQA01_08540</name>
</gene>
<protein>
    <submittedName>
        <fullName evidence="1">Uncharacterized protein</fullName>
    </submittedName>
</protein>
<organism evidence="1 2">
    <name type="scientific">Cyclobacterium qasimii</name>
    <dbReference type="NCBI Taxonomy" id="1350429"/>
    <lineage>
        <taxon>Bacteria</taxon>
        <taxon>Pseudomonadati</taxon>
        <taxon>Bacteroidota</taxon>
        <taxon>Cytophagia</taxon>
        <taxon>Cytophagales</taxon>
        <taxon>Cyclobacteriaceae</taxon>
        <taxon>Cyclobacterium</taxon>
    </lineage>
</organism>
<accession>A0A512C828</accession>
<dbReference type="EMBL" id="BJYV01000002">
    <property type="protein sequence ID" value="GEO20320.1"/>
    <property type="molecule type" value="Genomic_DNA"/>
</dbReference>
<reference evidence="1 2" key="1">
    <citation type="submission" date="2019-07" db="EMBL/GenBank/DDBJ databases">
        <title>Whole genome shotgun sequence of Cyclobacterium qasimii NBRC 106168.</title>
        <authorList>
            <person name="Hosoyama A."/>
            <person name="Uohara A."/>
            <person name="Ohji S."/>
            <person name="Ichikawa N."/>
        </authorList>
    </citation>
    <scope>NUCLEOTIDE SEQUENCE [LARGE SCALE GENOMIC DNA]</scope>
    <source>
        <strain evidence="1 2">NBRC 106168</strain>
    </source>
</reference>
<evidence type="ECO:0000313" key="2">
    <source>
        <dbReference type="Proteomes" id="UP000321301"/>
    </source>
</evidence>
<name>A0A512C828_9BACT</name>
<proteinExistence type="predicted"/>
<dbReference type="RefSeq" id="WP_170235672.1">
    <property type="nucleotide sequence ID" value="NZ_BJYV01000002.1"/>
</dbReference>
<sequence length="50" mass="5591">MNTPEKGAIVKEIRKAFEEGILPEAGVKLMAENKPVKKLFDLSQLGTSWF</sequence>